<dbReference type="Proteomes" id="UP000016930">
    <property type="component" value="Unassembled WGS sequence"/>
</dbReference>
<reference evidence="1 2" key="1">
    <citation type="journal article" date="2012" name="Proc. Natl. Acad. Sci. U.S.A.">
        <title>Comparative genomics of Ceriporiopsis subvermispora and Phanerochaete chrysosporium provide insight into selective ligninolysis.</title>
        <authorList>
            <person name="Fernandez-Fueyo E."/>
            <person name="Ruiz-Duenas F.J."/>
            <person name="Ferreira P."/>
            <person name="Floudas D."/>
            <person name="Hibbett D.S."/>
            <person name="Canessa P."/>
            <person name="Larrondo L.F."/>
            <person name="James T.Y."/>
            <person name="Seelenfreund D."/>
            <person name="Lobos S."/>
            <person name="Polanco R."/>
            <person name="Tello M."/>
            <person name="Honda Y."/>
            <person name="Watanabe T."/>
            <person name="Watanabe T."/>
            <person name="Ryu J.S."/>
            <person name="Kubicek C.P."/>
            <person name="Schmoll M."/>
            <person name="Gaskell J."/>
            <person name="Hammel K.E."/>
            <person name="St John F.J."/>
            <person name="Vanden Wymelenberg A."/>
            <person name="Sabat G."/>
            <person name="Splinter BonDurant S."/>
            <person name="Syed K."/>
            <person name="Yadav J.S."/>
            <person name="Doddapaneni H."/>
            <person name="Subramanian V."/>
            <person name="Lavin J.L."/>
            <person name="Oguiza J.A."/>
            <person name="Perez G."/>
            <person name="Pisabarro A.G."/>
            <person name="Ramirez L."/>
            <person name="Santoyo F."/>
            <person name="Master E."/>
            <person name="Coutinho P.M."/>
            <person name="Henrissat B."/>
            <person name="Lombard V."/>
            <person name="Magnuson J.K."/>
            <person name="Kuees U."/>
            <person name="Hori C."/>
            <person name="Igarashi K."/>
            <person name="Samejima M."/>
            <person name="Held B.W."/>
            <person name="Barry K.W."/>
            <person name="LaButti K.M."/>
            <person name="Lapidus A."/>
            <person name="Lindquist E.A."/>
            <person name="Lucas S.M."/>
            <person name="Riley R."/>
            <person name="Salamov A.A."/>
            <person name="Hoffmeister D."/>
            <person name="Schwenk D."/>
            <person name="Hadar Y."/>
            <person name="Yarden O."/>
            <person name="de Vries R.P."/>
            <person name="Wiebenga A."/>
            <person name="Stenlid J."/>
            <person name="Eastwood D."/>
            <person name="Grigoriev I.V."/>
            <person name="Berka R.M."/>
            <person name="Blanchette R.A."/>
            <person name="Kersten P."/>
            <person name="Martinez A.T."/>
            <person name="Vicuna R."/>
            <person name="Cullen D."/>
        </authorList>
    </citation>
    <scope>NUCLEOTIDE SEQUENCE [LARGE SCALE GENOMIC DNA]</scope>
    <source>
        <strain evidence="1 2">B</strain>
    </source>
</reference>
<dbReference type="InterPro" id="IPR036322">
    <property type="entry name" value="WD40_repeat_dom_sf"/>
</dbReference>
<organism evidence="1 2">
    <name type="scientific">Ceriporiopsis subvermispora (strain B)</name>
    <name type="common">White-rot fungus</name>
    <name type="synonym">Gelatoporia subvermispora</name>
    <dbReference type="NCBI Taxonomy" id="914234"/>
    <lineage>
        <taxon>Eukaryota</taxon>
        <taxon>Fungi</taxon>
        <taxon>Dikarya</taxon>
        <taxon>Basidiomycota</taxon>
        <taxon>Agaricomycotina</taxon>
        <taxon>Agaricomycetes</taxon>
        <taxon>Polyporales</taxon>
        <taxon>Gelatoporiaceae</taxon>
        <taxon>Gelatoporia</taxon>
    </lineage>
</organism>
<proteinExistence type="predicted"/>
<evidence type="ECO:0000313" key="1">
    <source>
        <dbReference type="EMBL" id="EMD32308.1"/>
    </source>
</evidence>
<dbReference type="OrthoDB" id="2752061at2759"/>
<dbReference type="SUPFAM" id="SSF50978">
    <property type="entry name" value="WD40 repeat-like"/>
    <property type="match status" value="1"/>
</dbReference>
<dbReference type="AlphaFoldDB" id="M2Q647"/>
<dbReference type="EMBL" id="KB445812">
    <property type="protein sequence ID" value="EMD32308.1"/>
    <property type="molecule type" value="Genomic_DNA"/>
</dbReference>
<accession>M2Q647</accession>
<sequence>MVNTWPQLGSMDESVFGLYAPSYQSLGHKYSGQSLLKLDGFWAHCYPVECLAFNGTHLASGAHKELKVWALKSNGSWVMMANINPPRCSSYTTACDIIVTSLHWTSITSYPSVLVMTYMSHGIAAFEARTFRRIGGTSVQGQI</sequence>
<keyword evidence="2" id="KW-1185">Reference proteome</keyword>
<dbReference type="HOGENOM" id="CLU_1805940_0_0_1"/>
<protein>
    <submittedName>
        <fullName evidence="1">Uncharacterized protein</fullName>
    </submittedName>
</protein>
<name>M2Q647_CERS8</name>
<dbReference type="STRING" id="914234.M2Q647"/>
<evidence type="ECO:0000313" key="2">
    <source>
        <dbReference type="Proteomes" id="UP000016930"/>
    </source>
</evidence>
<gene>
    <name evidence="1" type="ORF">CERSUDRAFT_77601</name>
</gene>